<dbReference type="PANTHER" id="PTHR44591:SF3">
    <property type="entry name" value="RESPONSE REGULATORY DOMAIN-CONTAINING PROTEIN"/>
    <property type="match status" value="1"/>
</dbReference>
<dbReference type="InterPro" id="IPR011006">
    <property type="entry name" value="CheY-like_superfamily"/>
</dbReference>
<dbReference type="SMART" id="SM00448">
    <property type="entry name" value="REC"/>
    <property type="match status" value="1"/>
</dbReference>
<proteinExistence type="predicted"/>
<dbReference type="PROSITE" id="PS50110">
    <property type="entry name" value="RESPONSE_REGULATORY"/>
    <property type="match status" value="1"/>
</dbReference>
<dbReference type="SUPFAM" id="SSF52172">
    <property type="entry name" value="CheY-like"/>
    <property type="match status" value="1"/>
</dbReference>
<dbReference type="AlphaFoldDB" id="X0ZBX7"/>
<dbReference type="CDD" id="cd17534">
    <property type="entry name" value="REC_DC-like"/>
    <property type="match status" value="1"/>
</dbReference>
<dbReference type="Gene3D" id="3.40.50.2300">
    <property type="match status" value="1"/>
</dbReference>
<keyword evidence="1" id="KW-0597">Phosphoprotein</keyword>
<reference evidence="3" key="1">
    <citation type="journal article" date="2014" name="Front. Microbiol.">
        <title>High frequency of phylogenetically diverse reductive dehalogenase-homologous genes in deep subseafloor sedimentary metagenomes.</title>
        <authorList>
            <person name="Kawai M."/>
            <person name="Futagami T."/>
            <person name="Toyoda A."/>
            <person name="Takaki Y."/>
            <person name="Nishi S."/>
            <person name="Hori S."/>
            <person name="Arai W."/>
            <person name="Tsubouchi T."/>
            <person name="Morono Y."/>
            <person name="Uchiyama I."/>
            <person name="Ito T."/>
            <person name="Fujiyama A."/>
            <person name="Inagaki F."/>
            <person name="Takami H."/>
        </authorList>
    </citation>
    <scope>NUCLEOTIDE SEQUENCE</scope>
    <source>
        <strain evidence="3">Expedition CK06-06</strain>
    </source>
</reference>
<gene>
    <name evidence="3" type="ORF">S01H4_19330</name>
</gene>
<name>X0ZBX7_9ZZZZ</name>
<evidence type="ECO:0000313" key="3">
    <source>
        <dbReference type="EMBL" id="GAG55737.1"/>
    </source>
</evidence>
<dbReference type="InterPro" id="IPR001789">
    <property type="entry name" value="Sig_transdc_resp-reg_receiver"/>
</dbReference>
<evidence type="ECO:0000259" key="2">
    <source>
        <dbReference type="PROSITE" id="PS50110"/>
    </source>
</evidence>
<dbReference type="PANTHER" id="PTHR44591">
    <property type="entry name" value="STRESS RESPONSE REGULATOR PROTEIN 1"/>
    <property type="match status" value="1"/>
</dbReference>
<dbReference type="Pfam" id="PF00072">
    <property type="entry name" value="Response_reg"/>
    <property type="match status" value="1"/>
</dbReference>
<dbReference type="InterPro" id="IPR050595">
    <property type="entry name" value="Bact_response_regulator"/>
</dbReference>
<comment type="caution">
    <text evidence="3">The sequence shown here is derived from an EMBL/GenBank/DDBJ whole genome shotgun (WGS) entry which is preliminary data.</text>
</comment>
<sequence length="180" mass="20324">MEPAKILVVEDENIVAKDIATSLKRLGYAVSALASSGEEAVERTVDTHPDLVLMDIVLRGKMDGIQTAQHIHDHFNIPVVYLTAYADEKTLERAKMTEPFGYILKPLEERELRSTIESKTIYRLSPVCLTFNPDASRINRSCMCSRKVRTGSGQWRSSTRDCINPKTWPELTLLNTSEAW</sequence>
<evidence type="ECO:0000256" key="1">
    <source>
        <dbReference type="ARBA" id="ARBA00022553"/>
    </source>
</evidence>
<dbReference type="EMBL" id="BART01008613">
    <property type="protein sequence ID" value="GAG55737.1"/>
    <property type="molecule type" value="Genomic_DNA"/>
</dbReference>
<protein>
    <recommendedName>
        <fullName evidence="2">Response regulatory domain-containing protein</fullName>
    </recommendedName>
</protein>
<organism evidence="3">
    <name type="scientific">marine sediment metagenome</name>
    <dbReference type="NCBI Taxonomy" id="412755"/>
    <lineage>
        <taxon>unclassified sequences</taxon>
        <taxon>metagenomes</taxon>
        <taxon>ecological metagenomes</taxon>
    </lineage>
</organism>
<accession>X0ZBX7</accession>
<feature type="domain" description="Response regulatory" evidence="2">
    <location>
        <begin position="5"/>
        <end position="120"/>
    </location>
</feature>
<dbReference type="GO" id="GO:0000160">
    <property type="term" value="P:phosphorelay signal transduction system"/>
    <property type="evidence" value="ECO:0007669"/>
    <property type="project" value="InterPro"/>
</dbReference>